<sequence>MDLFVGMSGVVIQVGDRHEVAVPEAWWLRLDSSEPKEKFIKQMLESINLQNGKPGAVFISSCECTAPPEEYAVDESEKGSAEKASSSKGEKVEEEEEEEKK</sequence>
<organism evidence="2 3">
    <name type="scientific">Symbiodinium microadriaticum</name>
    <name type="common">Dinoflagellate</name>
    <name type="synonym">Zooxanthella microadriatica</name>
    <dbReference type="NCBI Taxonomy" id="2951"/>
    <lineage>
        <taxon>Eukaryota</taxon>
        <taxon>Sar</taxon>
        <taxon>Alveolata</taxon>
        <taxon>Dinophyceae</taxon>
        <taxon>Suessiales</taxon>
        <taxon>Symbiodiniaceae</taxon>
        <taxon>Symbiodinium</taxon>
    </lineage>
</organism>
<name>A0A1Q9D212_SYMMI</name>
<evidence type="ECO:0000313" key="3">
    <source>
        <dbReference type="Proteomes" id="UP000186817"/>
    </source>
</evidence>
<protein>
    <submittedName>
        <fullName evidence="2">Uncharacterized protein</fullName>
    </submittedName>
</protein>
<dbReference type="OrthoDB" id="430869at2759"/>
<dbReference type="Proteomes" id="UP000186817">
    <property type="component" value="Unassembled WGS sequence"/>
</dbReference>
<proteinExistence type="predicted"/>
<comment type="caution">
    <text evidence="2">The sequence shown here is derived from an EMBL/GenBank/DDBJ whole genome shotgun (WGS) entry which is preliminary data.</text>
</comment>
<evidence type="ECO:0000256" key="1">
    <source>
        <dbReference type="SAM" id="MobiDB-lite"/>
    </source>
</evidence>
<reference evidence="2 3" key="1">
    <citation type="submission" date="2016-02" db="EMBL/GenBank/DDBJ databases">
        <title>Genome analysis of coral dinoflagellate symbionts highlights evolutionary adaptations to a symbiotic lifestyle.</title>
        <authorList>
            <person name="Aranda M."/>
            <person name="Li Y."/>
            <person name="Liew Y.J."/>
            <person name="Baumgarten S."/>
            <person name="Simakov O."/>
            <person name="Wilson M."/>
            <person name="Piel J."/>
            <person name="Ashoor H."/>
            <person name="Bougouffa S."/>
            <person name="Bajic V.B."/>
            <person name="Ryu T."/>
            <person name="Ravasi T."/>
            <person name="Bayer T."/>
            <person name="Micklem G."/>
            <person name="Kim H."/>
            <person name="Bhak J."/>
            <person name="Lajeunesse T.C."/>
            <person name="Voolstra C.R."/>
        </authorList>
    </citation>
    <scope>NUCLEOTIDE SEQUENCE [LARGE SCALE GENOMIC DNA]</scope>
    <source>
        <strain evidence="2 3">CCMP2467</strain>
    </source>
</reference>
<gene>
    <name evidence="2" type="ORF">AK812_SmicGene29367</name>
</gene>
<keyword evidence="3" id="KW-1185">Reference proteome</keyword>
<feature type="compositionally biased region" description="Acidic residues" evidence="1">
    <location>
        <begin position="92"/>
        <end position="101"/>
    </location>
</feature>
<evidence type="ECO:0000313" key="2">
    <source>
        <dbReference type="EMBL" id="OLP89217.1"/>
    </source>
</evidence>
<accession>A0A1Q9D212</accession>
<dbReference type="EMBL" id="LSRX01000773">
    <property type="protein sequence ID" value="OLP89217.1"/>
    <property type="molecule type" value="Genomic_DNA"/>
</dbReference>
<feature type="region of interest" description="Disordered" evidence="1">
    <location>
        <begin position="69"/>
        <end position="101"/>
    </location>
</feature>
<dbReference type="AlphaFoldDB" id="A0A1Q9D212"/>